<evidence type="ECO:0000313" key="4">
    <source>
        <dbReference type="WBParaSite" id="TCNE_0002011301-mRNA-1"/>
    </source>
</evidence>
<protein>
    <submittedName>
        <fullName evidence="2 4">Uncharacterized protein</fullName>
    </submittedName>
</protein>
<reference evidence="2 3" key="2">
    <citation type="submission" date="2018-11" db="EMBL/GenBank/DDBJ databases">
        <authorList>
            <consortium name="Pathogen Informatics"/>
        </authorList>
    </citation>
    <scope>NUCLEOTIDE SEQUENCE [LARGE SCALE GENOMIC DNA]</scope>
</reference>
<organism evidence="3 4">
    <name type="scientific">Toxocara canis</name>
    <name type="common">Canine roundworm</name>
    <dbReference type="NCBI Taxonomy" id="6265"/>
    <lineage>
        <taxon>Eukaryota</taxon>
        <taxon>Metazoa</taxon>
        <taxon>Ecdysozoa</taxon>
        <taxon>Nematoda</taxon>
        <taxon>Chromadorea</taxon>
        <taxon>Rhabditida</taxon>
        <taxon>Spirurina</taxon>
        <taxon>Ascaridomorpha</taxon>
        <taxon>Ascaridoidea</taxon>
        <taxon>Toxocaridae</taxon>
        <taxon>Toxocara</taxon>
    </lineage>
</organism>
<dbReference type="AlphaFoldDB" id="A0A183VH89"/>
<feature type="region of interest" description="Disordered" evidence="1">
    <location>
        <begin position="1"/>
        <end position="43"/>
    </location>
</feature>
<gene>
    <name evidence="2" type="ORF">TCNE_LOCUS20109</name>
</gene>
<dbReference type="EMBL" id="UYWY01028278">
    <property type="protein sequence ID" value="VDM51430.1"/>
    <property type="molecule type" value="Genomic_DNA"/>
</dbReference>
<accession>A0A183VH89</accession>
<name>A0A183VH89_TOXCA</name>
<dbReference type="WBParaSite" id="TCNE_0002011301-mRNA-1">
    <property type="protein sequence ID" value="TCNE_0002011301-mRNA-1"/>
    <property type="gene ID" value="TCNE_0002011301"/>
</dbReference>
<evidence type="ECO:0000313" key="2">
    <source>
        <dbReference type="EMBL" id="VDM51430.1"/>
    </source>
</evidence>
<evidence type="ECO:0000256" key="1">
    <source>
        <dbReference type="SAM" id="MobiDB-lite"/>
    </source>
</evidence>
<feature type="compositionally biased region" description="Basic and acidic residues" evidence="1">
    <location>
        <begin position="16"/>
        <end position="40"/>
    </location>
</feature>
<proteinExistence type="predicted"/>
<evidence type="ECO:0000313" key="3">
    <source>
        <dbReference type="Proteomes" id="UP000050794"/>
    </source>
</evidence>
<dbReference type="Proteomes" id="UP000050794">
    <property type="component" value="Unassembled WGS sequence"/>
</dbReference>
<reference evidence="4" key="1">
    <citation type="submission" date="2016-06" db="UniProtKB">
        <authorList>
            <consortium name="WormBaseParasite"/>
        </authorList>
    </citation>
    <scope>IDENTIFICATION</scope>
</reference>
<keyword evidence="3" id="KW-1185">Reference proteome</keyword>
<sequence>MGTNGDERRRARPTRVKGEEVRPRTRTNEDEWGRMRTNGDERDDDGSICLYFVELSERLRNTLPWTSCELNV</sequence>